<protein>
    <submittedName>
        <fullName evidence="2">Uncharacterized protein</fullName>
    </submittedName>
</protein>
<dbReference type="Proteomes" id="UP001501474">
    <property type="component" value="Unassembled WGS sequence"/>
</dbReference>
<dbReference type="EMBL" id="BAAART010000086">
    <property type="protein sequence ID" value="GAA2241595.1"/>
    <property type="molecule type" value="Genomic_DNA"/>
</dbReference>
<evidence type="ECO:0000313" key="3">
    <source>
        <dbReference type="Proteomes" id="UP001501474"/>
    </source>
</evidence>
<feature type="compositionally biased region" description="Pro residues" evidence="1">
    <location>
        <begin position="95"/>
        <end position="105"/>
    </location>
</feature>
<sequence>MSLRPFDPEFLPEGHPDKETVPPRVTGARAVWRGLVRYLLLPSYRALVALGSVHVAALWHPEFGPVCSPPRKEPPPGYRTSRAGLESGPQAWPGQPHPPVPPVPPENRGDLR</sequence>
<feature type="region of interest" description="Disordered" evidence="1">
    <location>
        <begin position="1"/>
        <end position="23"/>
    </location>
</feature>
<comment type="caution">
    <text evidence="2">The sequence shown here is derived from an EMBL/GenBank/DDBJ whole genome shotgun (WGS) entry which is preliminary data.</text>
</comment>
<feature type="compositionally biased region" description="Basic and acidic residues" evidence="1">
    <location>
        <begin position="12"/>
        <end position="21"/>
    </location>
</feature>
<keyword evidence="3" id="KW-1185">Reference proteome</keyword>
<evidence type="ECO:0000256" key="1">
    <source>
        <dbReference type="SAM" id="MobiDB-lite"/>
    </source>
</evidence>
<evidence type="ECO:0000313" key="2">
    <source>
        <dbReference type="EMBL" id="GAA2241595.1"/>
    </source>
</evidence>
<organism evidence="2 3">
    <name type="scientific">Streptomyces indiaensis</name>
    <dbReference type="NCBI Taxonomy" id="284033"/>
    <lineage>
        <taxon>Bacteria</taxon>
        <taxon>Bacillati</taxon>
        <taxon>Actinomycetota</taxon>
        <taxon>Actinomycetes</taxon>
        <taxon>Kitasatosporales</taxon>
        <taxon>Streptomycetaceae</taxon>
        <taxon>Streptomyces</taxon>
    </lineage>
</organism>
<feature type="region of interest" description="Disordered" evidence="1">
    <location>
        <begin position="63"/>
        <end position="112"/>
    </location>
</feature>
<name>A0ABN3DU59_9ACTN</name>
<proteinExistence type="predicted"/>
<accession>A0ABN3DU59</accession>
<gene>
    <name evidence="2" type="ORF">GCM10010104_41430</name>
</gene>
<reference evidence="2 3" key="1">
    <citation type="journal article" date="2019" name="Int. J. Syst. Evol. Microbiol.">
        <title>The Global Catalogue of Microorganisms (GCM) 10K type strain sequencing project: providing services to taxonomists for standard genome sequencing and annotation.</title>
        <authorList>
            <consortium name="The Broad Institute Genomics Platform"/>
            <consortium name="The Broad Institute Genome Sequencing Center for Infectious Disease"/>
            <person name="Wu L."/>
            <person name="Ma J."/>
        </authorList>
    </citation>
    <scope>NUCLEOTIDE SEQUENCE [LARGE SCALE GENOMIC DNA]</scope>
    <source>
        <strain evidence="2 3">JCM 3053</strain>
    </source>
</reference>